<evidence type="ECO:0000256" key="5">
    <source>
        <dbReference type="ARBA" id="ARBA00022840"/>
    </source>
</evidence>
<keyword evidence="6" id="KW-0175">Coiled coil</keyword>
<dbReference type="PRINTS" id="PR00380">
    <property type="entry name" value="KINESINHEAVY"/>
</dbReference>
<evidence type="ECO:0000256" key="9">
    <source>
        <dbReference type="PROSITE-ProRule" id="PRU00283"/>
    </source>
</evidence>
<accession>G3PAF0</accession>
<dbReference type="GO" id="GO:0090307">
    <property type="term" value="P:mitotic spindle assembly"/>
    <property type="evidence" value="ECO:0007669"/>
    <property type="project" value="TreeGrafter"/>
</dbReference>
<evidence type="ECO:0000256" key="2">
    <source>
        <dbReference type="ARBA" id="ARBA00022490"/>
    </source>
</evidence>
<name>G3PAF0_GASAC</name>
<dbReference type="GO" id="GO:0008017">
    <property type="term" value="F:microtubule binding"/>
    <property type="evidence" value="ECO:0007669"/>
    <property type="project" value="InterPro"/>
</dbReference>
<dbReference type="GO" id="GO:0005524">
    <property type="term" value="F:ATP binding"/>
    <property type="evidence" value="ECO:0007669"/>
    <property type="project" value="UniProtKB-UniRule"/>
</dbReference>
<reference evidence="11" key="1">
    <citation type="submission" date="2006-01" db="EMBL/GenBank/DDBJ databases">
        <authorList>
            <person name="Lindblad-Toh K."/>
            <person name="Mauceli E."/>
            <person name="Grabherr M."/>
            <person name="Chang J.L."/>
            <person name="Lander E.S."/>
        </authorList>
    </citation>
    <scope>NUCLEOTIDE SEQUENCE [LARGE SCALE GENOMIC DNA]</scope>
</reference>
<evidence type="ECO:0000256" key="4">
    <source>
        <dbReference type="ARBA" id="ARBA00022741"/>
    </source>
</evidence>
<dbReference type="GO" id="GO:0072686">
    <property type="term" value="C:mitotic spindle"/>
    <property type="evidence" value="ECO:0007669"/>
    <property type="project" value="TreeGrafter"/>
</dbReference>
<feature type="binding site" evidence="9">
    <location>
        <begin position="5"/>
        <end position="12"/>
    </location>
    <ligand>
        <name>ATP</name>
        <dbReference type="ChEBI" id="CHEBI:30616"/>
    </ligand>
</feature>
<dbReference type="InterPro" id="IPR036961">
    <property type="entry name" value="Kinesin_motor_dom_sf"/>
</dbReference>
<dbReference type="Pfam" id="PF00225">
    <property type="entry name" value="Kinesin"/>
    <property type="match status" value="1"/>
</dbReference>
<dbReference type="SUPFAM" id="SSF52540">
    <property type="entry name" value="P-loop containing nucleoside triphosphate hydrolases"/>
    <property type="match status" value="1"/>
</dbReference>
<keyword evidence="8" id="KW-0206">Cytoskeleton</keyword>
<feature type="domain" description="Kinesin motor" evidence="10">
    <location>
        <begin position="1"/>
        <end position="227"/>
    </location>
</feature>
<dbReference type="GO" id="GO:0005634">
    <property type="term" value="C:nucleus"/>
    <property type="evidence" value="ECO:0007669"/>
    <property type="project" value="TreeGrafter"/>
</dbReference>
<evidence type="ECO:0000256" key="3">
    <source>
        <dbReference type="ARBA" id="ARBA00022553"/>
    </source>
</evidence>
<sequence>VFTYGVTNAGKTFTFLGPDADAGVLPRSLQVIFSSIEEQVFTEMSVKPQRCREFTKLTREQQIEEVTYKRNFFSQFKEIYLINNHIRSSTLGMTVEAGDKISLAVEPHTKFSVWVSFCEIYNENIHDLLEVTPNGATRRTALRLSQDVKGNAFVRDLRWIQVSSAEEAYKVMKLGKKNQSFSSTRLNQLSSRSHSIFSIRVLRIEDIGSLRVHAVSELCLCDLAGSE</sequence>
<evidence type="ECO:0000259" key="10">
    <source>
        <dbReference type="PROSITE" id="PS50067"/>
    </source>
</evidence>
<keyword evidence="4 9" id="KW-0547">Nucleotide-binding</keyword>
<dbReference type="PANTHER" id="PTHR47970">
    <property type="entry name" value="KINESIN-LIKE PROTEIN KIF11"/>
    <property type="match status" value="1"/>
</dbReference>
<dbReference type="GO" id="GO:0007018">
    <property type="term" value="P:microtubule-based movement"/>
    <property type="evidence" value="ECO:0007669"/>
    <property type="project" value="InterPro"/>
</dbReference>
<dbReference type="InterPro" id="IPR027417">
    <property type="entry name" value="P-loop_NTPase"/>
</dbReference>
<dbReference type="Ensembl" id="ENSGACT00000014600.1">
    <property type="protein sequence ID" value="ENSGACP00000014574.1"/>
    <property type="gene ID" value="ENSGACG00000011003.1"/>
</dbReference>
<dbReference type="AlphaFoldDB" id="G3PAF0"/>
<evidence type="ECO:0000256" key="1">
    <source>
        <dbReference type="ARBA" id="ARBA00004186"/>
    </source>
</evidence>
<keyword evidence="7 9" id="KW-0505">Motor protein</keyword>
<keyword evidence="3" id="KW-0597">Phosphoprotein</keyword>
<keyword evidence="5 9" id="KW-0067">ATP-binding</keyword>
<dbReference type="GO" id="GO:0008574">
    <property type="term" value="F:plus-end-directed microtubule motor activity"/>
    <property type="evidence" value="ECO:0007669"/>
    <property type="project" value="TreeGrafter"/>
</dbReference>
<evidence type="ECO:0000256" key="6">
    <source>
        <dbReference type="ARBA" id="ARBA00023054"/>
    </source>
</evidence>
<comment type="similarity">
    <text evidence="9">Belongs to the TRAFAC class myosin-kinesin ATPase superfamily. Kinesin family.</text>
</comment>
<evidence type="ECO:0000256" key="7">
    <source>
        <dbReference type="ARBA" id="ARBA00023175"/>
    </source>
</evidence>
<evidence type="ECO:0000313" key="11">
    <source>
        <dbReference type="Ensembl" id="ENSGACP00000014574.1"/>
    </source>
</evidence>
<proteinExistence type="inferred from homology"/>
<dbReference type="SMART" id="SM00129">
    <property type="entry name" value="KISc"/>
    <property type="match status" value="1"/>
</dbReference>
<keyword evidence="2" id="KW-0963">Cytoplasm</keyword>
<dbReference type="PANTHER" id="PTHR47970:SF29">
    <property type="entry name" value="KINESIN FAMILY MEMBER 20B"/>
    <property type="match status" value="1"/>
</dbReference>
<dbReference type="InterPro" id="IPR001752">
    <property type="entry name" value="Kinesin_motor_dom"/>
</dbReference>
<dbReference type="GO" id="GO:0051231">
    <property type="term" value="P:spindle elongation"/>
    <property type="evidence" value="ECO:0007669"/>
    <property type="project" value="TreeGrafter"/>
</dbReference>
<dbReference type="PROSITE" id="PS50067">
    <property type="entry name" value="KINESIN_MOTOR_2"/>
    <property type="match status" value="1"/>
</dbReference>
<dbReference type="GO" id="GO:0005876">
    <property type="term" value="C:spindle microtubule"/>
    <property type="evidence" value="ECO:0007669"/>
    <property type="project" value="TreeGrafter"/>
</dbReference>
<protein>
    <submittedName>
        <fullName evidence="11">Kinesin family member 20Ba</fullName>
    </submittedName>
</protein>
<evidence type="ECO:0000256" key="8">
    <source>
        <dbReference type="ARBA" id="ARBA00023212"/>
    </source>
</evidence>
<organism evidence="11">
    <name type="scientific">Gasterosteus aculeatus</name>
    <name type="common">Three-spined stickleback</name>
    <dbReference type="NCBI Taxonomy" id="69293"/>
    <lineage>
        <taxon>Eukaryota</taxon>
        <taxon>Metazoa</taxon>
        <taxon>Chordata</taxon>
        <taxon>Craniata</taxon>
        <taxon>Vertebrata</taxon>
        <taxon>Euteleostomi</taxon>
        <taxon>Actinopterygii</taxon>
        <taxon>Neopterygii</taxon>
        <taxon>Teleostei</taxon>
        <taxon>Neoteleostei</taxon>
        <taxon>Acanthomorphata</taxon>
        <taxon>Eupercaria</taxon>
        <taxon>Perciformes</taxon>
        <taxon>Cottioidei</taxon>
        <taxon>Gasterosteales</taxon>
        <taxon>Gasterosteidae</taxon>
        <taxon>Gasterosteus</taxon>
    </lineage>
</organism>
<reference evidence="11" key="2">
    <citation type="submission" date="2024-04" db="UniProtKB">
        <authorList>
            <consortium name="Ensembl"/>
        </authorList>
    </citation>
    <scope>IDENTIFICATION</scope>
</reference>
<dbReference type="Bgee" id="ENSGACG00000011003">
    <property type="expression patterns" value="Expressed in embryo and 2 other cell types or tissues"/>
</dbReference>
<dbReference type="Gene3D" id="3.40.850.10">
    <property type="entry name" value="Kinesin motor domain"/>
    <property type="match status" value="1"/>
</dbReference>
<comment type="subcellular location">
    <subcellularLocation>
        <location evidence="1">Cytoplasm</location>
        <location evidence="1">Cytoskeleton</location>
        <location evidence="1">Spindle</location>
    </subcellularLocation>
</comment>
<dbReference type="InterPro" id="IPR047149">
    <property type="entry name" value="KIF11-like"/>
</dbReference>